<dbReference type="InterPro" id="IPR036638">
    <property type="entry name" value="HLH_DNA-bd_sf"/>
</dbReference>
<keyword evidence="3" id="KW-1185">Reference proteome</keyword>
<dbReference type="InterPro" id="IPR037208">
    <property type="entry name" value="Spo0E-like_sf"/>
</dbReference>
<dbReference type="Pfam" id="PF09388">
    <property type="entry name" value="SpoOE-like"/>
    <property type="match status" value="1"/>
</dbReference>
<accession>A0ABM8V6K7</accession>
<organism evidence="2 3">
    <name type="scientific">Thermobacillus xylanilyticus</name>
    <dbReference type="NCBI Taxonomy" id="76633"/>
    <lineage>
        <taxon>Bacteria</taxon>
        <taxon>Bacillati</taxon>
        <taxon>Bacillota</taxon>
        <taxon>Bacilli</taxon>
        <taxon>Bacillales</taxon>
        <taxon>Paenibacillaceae</taxon>
        <taxon>Thermobacillus</taxon>
    </lineage>
</organism>
<proteinExistence type="predicted"/>
<gene>
    <name evidence="2" type="primary">txxe 2918</name>
    <name evidence="2" type="ORF">TXXE_14390</name>
</gene>
<evidence type="ECO:0000256" key="1">
    <source>
        <dbReference type="SAM" id="MobiDB-lite"/>
    </source>
</evidence>
<dbReference type="Proteomes" id="UP000681526">
    <property type="component" value="Unassembled WGS sequence"/>
</dbReference>
<evidence type="ECO:0000313" key="3">
    <source>
        <dbReference type="Proteomes" id="UP000681526"/>
    </source>
</evidence>
<evidence type="ECO:0000313" key="2">
    <source>
        <dbReference type="EMBL" id="CAG5090633.1"/>
    </source>
</evidence>
<dbReference type="Gene3D" id="4.10.280.10">
    <property type="entry name" value="Helix-loop-helix DNA-binding domain"/>
    <property type="match status" value="1"/>
</dbReference>
<comment type="caution">
    <text evidence="2">The sequence shown here is derived from an EMBL/GenBank/DDBJ whole genome shotgun (WGS) entry which is preliminary data.</text>
</comment>
<feature type="region of interest" description="Disordered" evidence="1">
    <location>
        <begin position="1"/>
        <end position="22"/>
    </location>
</feature>
<sequence>MAGGSGYSNGHQDHKFNAGRLTNPAEMLEDEICRLRQHMERTYLEEDSLRSERVIEVSRKLDKKINEYMRYKLRCWSG</sequence>
<reference evidence="2 3" key="1">
    <citation type="submission" date="2021-04" db="EMBL/GenBank/DDBJ databases">
        <authorList>
            <person name="Rakotoarivonina H."/>
        </authorList>
    </citation>
    <scope>NUCLEOTIDE SEQUENCE [LARGE SCALE GENOMIC DNA]</scope>
    <source>
        <strain evidence="2 3">XE</strain>
    </source>
</reference>
<protein>
    <submittedName>
        <fullName evidence="2">Spo0E like sporulation regulatory protein</fullName>
    </submittedName>
</protein>
<dbReference type="EMBL" id="CAJRAY010000077">
    <property type="protein sequence ID" value="CAG5090633.1"/>
    <property type="molecule type" value="Genomic_DNA"/>
</dbReference>
<name>A0ABM8V6K7_THEXY</name>
<dbReference type="SUPFAM" id="SSF140500">
    <property type="entry name" value="BAS1536-like"/>
    <property type="match status" value="1"/>
</dbReference>
<dbReference type="RefSeq" id="WP_425315978.1">
    <property type="nucleotide sequence ID" value="NZ_CAJRAY010000077.1"/>
</dbReference>
<dbReference type="InterPro" id="IPR018540">
    <property type="entry name" value="Spo0E-like"/>
</dbReference>